<keyword evidence="4" id="KW-0862">Zinc</keyword>
<sequence>MIDVYSNARDEKIKVNRVLSKINGKNPGPTVVFFGGIHGNENSGVLAIKDALKDLKESQVFGTIYGISGNLKALELKQRFVDEDLNRLWSKPRIASIKKKTILNTEEAELLELLKILETILKTNKPPFYFVDLHTTSSKTLPFITINDALINRKFSKQFPVPIVLGIEEYLNGPLLSYINELGFVSLGFESGQHDDLRSITNSVAFIYLTLKFSGVLTNESSIDFTEYYNQLKTQAVNLSDVFEVVYLHKINSNDTFKMHNGFKSFQNIKKGIKLAVSNTVEIKSPYEGRIFMPLYQKKGAEGFFIIKSINPFFLKLSKILRQAKIDAVLALLPGVNWVNKKEGILQVNIKVAKFFAKSIFHLLGYRNKQITDTHLRLNNRERVAKTRLYKNEPWA</sequence>
<dbReference type="InterPro" id="IPR055438">
    <property type="entry name" value="AstE_AspA_cat"/>
</dbReference>
<evidence type="ECO:0000259" key="5">
    <source>
        <dbReference type="Pfam" id="PF24827"/>
    </source>
</evidence>
<keyword evidence="3" id="KW-0378">Hydrolase</keyword>
<evidence type="ECO:0000256" key="2">
    <source>
        <dbReference type="ARBA" id="ARBA00022723"/>
    </source>
</evidence>
<name>A0ABP9HCX1_9FLAO</name>
<dbReference type="Proteomes" id="UP001501692">
    <property type="component" value="Unassembled WGS sequence"/>
</dbReference>
<evidence type="ECO:0000313" key="7">
    <source>
        <dbReference type="Proteomes" id="UP001501692"/>
    </source>
</evidence>
<gene>
    <name evidence="6" type="ORF">GCM10023315_16740</name>
</gene>
<accession>A0ABP9HCX1</accession>
<dbReference type="PANTHER" id="PTHR15162:SF7">
    <property type="entry name" value="SUCCINYLGLUTAMATE DESUCCINYLASE"/>
    <property type="match status" value="1"/>
</dbReference>
<dbReference type="Gene3D" id="3.40.630.10">
    <property type="entry name" value="Zn peptidases"/>
    <property type="match status" value="1"/>
</dbReference>
<reference evidence="7" key="1">
    <citation type="journal article" date="2019" name="Int. J. Syst. Evol. Microbiol.">
        <title>The Global Catalogue of Microorganisms (GCM) 10K type strain sequencing project: providing services to taxonomists for standard genome sequencing and annotation.</title>
        <authorList>
            <consortium name="The Broad Institute Genomics Platform"/>
            <consortium name="The Broad Institute Genome Sequencing Center for Infectious Disease"/>
            <person name="Wu L."/>
            <person name="Ma J."/>
        </authorList>
    </citation>
    <scope>NUCLEOTIDE SEQUENCE [LARGE SCALE GENOMIC DNA]</scope>
    <source>
        <strain evidence="7">JCM 18287</strain>
    </source>
</reference>
<dbReference type="Pfam" id="PF24827">
    <property type="entry name" value="AstE_AspA_cat"/>
    <property type="match status" value="1"/>
</dbReference>
<dbReference type="EMBL" id="BAABJK010000004">
    <property type="protein sequence ID" value="GAA4967906.1"/>
    <property type="molecule type" value="Genomic_DNA"/>
</dbReference>
<evidence type="ECO:0000313" key="6">
    <source>
        <dbReference type="EMBL" id="GAA4967906.1"/>
    </source>
</evidence>
<organism evidence="6 7">
    <name type="scientific">Algibacter aquimarinus</name>
    <dbReference type="NCBI Taxonomy" id="1136748"/>
    <lineage>
        <taxon>Bacteria</taxon>
        <taxon>Pseudomonadati</taxon>
        <taxon>Bacteroidota</taxon>
        <taxon>Flavobacteriia</taxon>
        <taxon>Flavobacteriales</taxon>
        <taxon>Flavobacteriaceae</taxon>
        <taxon>Algibacter</taxon>
    </lineage>
</organism>
<evidence type="ECO:0000256" key="1">
    <source>
        <dbReference type="ARBA" id="ARBA00001947"/>
    </source>
</evidence>
<protein>
    <recommendedName>
        <fullName evidence="5">Succinylglutamate desuccinylase/Aspartoacylase catalytic domain-containing protein</fullName>
    </recommendedName>
</protein>
<dbReference type="InterPro" id="IPR050178">
    <property type="entry name" value="AspA/AstE_fam"/>
</dbReference>
<dbReference type="PANTHER" id="PTHR15162">
    <property type="entry name" value="ASPARTOACYLASE"/>
    <property type="match status" value="1"/>
</dbReference>
<feature type="domain" description="Succinylglutamate desuccinylase/Aspartoacylase catalytic" evidence="5">
    <location>
        <begin position="27"/>
        <end position="170"/>
    </location>
</feature>
<dbReference type="RefSeq" id="WP_345166985.1">
    <property type="nucleotide sequence ID" value="NZ_BAABJK010000004.1"/>
</dbReference>
<evidence type="ECO:0000256" key="4">
    <source>
        <dbReference type="ARBA" id="ARBA00022833"/>
    </source>
</evidence>
<comment type="caution">
    <text evidence="6">The sequence shown here is derived from an EMBL/GenBank/DDBJ whole genome shotgun (WGS) entry which is preliminary data.</text>
</comment>
<dbReference type="SUPFAM" id="SSF53187">
    <property type="entry name" value="Zn-dependent exopeptidases"/>
    <property type="match status" value="1"/>
</dbReference>
<evidence type="ECO:0000256" key="3">
    <source>
        <dbReference type="ARBA" id="ARBA00022801"/>
    </source>
</evidence>
<proteinExistence type="predicted"/>
<comment type="cofactor">
    <cofactor evidence="1">
        <name>Zn(2+)</name>
        <dbReference type="ChEBI" id="CHEBI:29105"/>
    </cofactor>
</comment>
<keyword evidence="2" id="KW-0479">Metal-binding</keyword>
<keyword evidence="7" id="KW-1185">Reference proteome</keyword>